<sequence length="431" mass="51478">MYNKNMIDLKAEKWIINRKNTSISQIFTLLDVLNSENGYIEVKYFSKRMQDIFLEKGIIFEGDWESWQNAKDLINQLIFYKFVTTNEIDKVKYIKITSTGKKYVSTISQIMNIINTNLMNLSYKDIYKNEITRDLFNEMWLDSVKKAALIKNNEIRPFMIMFHYMGELIKKGHNKFLTYHIFRRINYFRSFEEYLEKVDEYVAEAIIINESINSKNIDIQNENLNILLKDLKLNELKEAQYKDFYKICLYTGIFREEIKVKIFNEPESFFCLSTSSINKLYAMELGEQEINKGVEYNYEEFLKLYVEMNISQRNYSLQSKLKAKLFSKYSKCAFCDFEYSEFLIASHIKAFKDCDNAKEAMSEHNAFLLCPTHDKMFDSYNITVDCKEFKIITKEKYIKLIKDMKTYEYISVQTPEMERFLKIHNSKFFGG</sequence>
<gene>
    <name evidence="2" type="ORF">SCULI_v1c07020</name>
</gene>
<dbReference type="STRING" id="1276246.SCULI_v1c07020"/>
<dbReference type="KEGG" id="scq:SCULI_v1c07020"/>
<dbReference type="Pfam" id="PF13391">
    <property type="entry name" value="HNH_2"/>
    <property type="match status" value="1"/>
</dbReference>
<dbReference type="Proteomes" id="UP000019267">
    <property type="component" value="Chromosome"/>
</dbReference>
<dbReference type="HOGENOM" id="CLU_636016_0_0_14"/>
<feature type="domain" description="HNH nuclease" evidence="1">
    <location>
        <begin position="332"/>
        <end position="385"/>
    </location>
</feature>
<dbReference type="EMBL" id="CP006681">
    <property type="protein sequence ID" value="AHI53043.1"/>
    <property type="molecule type" value="Genomic_DNA"/>
</dbReference>
<dbReference type="AlphaFoldDB" id="W6A7C1"/>
<accession>W6A7C1</accession>
<name>W6A7C1_9MOLU</name>
<dbReference type="InterPro" id="IPR003615">
    <property type="entry name" value="HNH_nuc"/>
</dbReference>
<protein>
    <recommendedName>
        <fullName evidence="1">HNH nuclease domain-containing protein</fullName>
    </recommendedName>
</protein>
<reference evidence="2 3" key="1">
    <citation type="journal article" date="2014" name="Genome Biol. Evol.">
        <title>Molecular evolution of the substrate utilization strategies and putative virulence factors in mosquito-associated Spiroplasma species.</title>
        <authorList>
            <person name="Chang T.H."/>
            <person name="Lo W.S."/>
            <person name="Ku C."/>
            <person name="Chen L.L."/>
            <person name="Kuo C.H."/>
        </authorList>
    </citation>
    <scope>NUCLEOTIDE SEQUENCE [LARGE SCALE GENOMIC DNA]</scope>
    <source>
        <strain evidence="2">AES-1</strain>
    </source>
</reference>
<proteinExistence type="predicted"/>
<evidence type="ECO:0000259" key="1">
    <source>
        <dbReference type="Pfam" id="PF13391"/>
    </source>
</evidence>
<evidence type="ECO:0000313" key="2">
    <source>
        <dbReference type="EMBL" id="AHI53043.1"/>
    </source>
</evidence>
<dbReference type="OrthoDB" id="5678128at2"/>
<organism evidence="2 3">
    <name type="scientific">Spiroplasma culicicola AES-1</name>
    <dbReference type="NCBI Taxonomy" id="1276246"/>
    <lineage>
        <taxon>Bacteria</taxon>
        <taxon>Bacillati</taxon>
        <taxon>Mycoplasmatota</taxon>
        <taxon>Mollicutes</taxon>
        <taxon>Entomoplasmatales</taxon>
        <taxon>Spiroplasmataceae</taxon>
        <taxon>Spiroplasma</taxon>
    </lineage>
</organism>
<evidence type="ECO:0000313" key="3">
    <source>
        <dbReference type="Proteomes" id="UP000019267"/>
    </source>
</evidence>
<keyword evidence="3" id="KW-1185">Reference proteome</keyword>
<dbReference type="PATRIC" id="fig|1276246.3.peg.700"/>